<keyword evidence="1" id="KW-0175">Coiled coil</keyword>
<proteinExistence type="predicted"/>
<protein>
    <submittedName>
        <fullName evidence="3">Uncharacterized protein</fullName>
    </submittedName>
</protein>
<feature type="coiled-coil region" evidence="1">
    <location>
        <begin position="45"/>
        <end position="72"/>
    </location>
</feature>
<organism evidence="3 4">
    <name type="scientific">Zizania palustris</name>
    <name type="common">Northern wild rice</name>
    <dbReference type="NCBI Taxonomy" id="103762"/>
    <lineage>
        <taxon>Eukaryota</taxon>
        <taxon>Viridiplantae</taxon>
        <taxon>Streptophyta</taxon>
        <taxon>Embryophyta</taxon>
        <taxon>Tracheophyta</taxon>
        <taxon>Spermatophyta</taxon>
        <taxon>Magnoliopsida</taxon>
        <taxon>Liliopsida</taxon>
        <taxon>Poales</taxon>
        <taxon>Poaceae</taxon>
        <taxon>BOP clade</taxon>
        <taxon>Oryzoideae</taxon>
        <taxon>Oryzeae</taxon>
        <taxon>Zizaniinae</taxon>
        <taxon>Zizania</taxon>
    </lineage>
</organism>
<evidence type="ECO:0000256" key="1">
    <source>
        <dbReference type="SAM" id="Coils"/>
    </source>
</evidence>
<dbReference type="PANTHER" id="PTHR37761">
    <property type="entry name" value="OS09G0108400 PROTEIN"/>
    <property type="match status" value="1"/>
</dbReference>
<evidence type="ECO:0000256" key="2">
    <source>
        <dbReference type="SAM" id="MobiDB-lite"/>
    </source>
</evidence>
<gene>
    <name evidence="3" type="ORF">GUJ93_ZPchr0002g26065</name>
</gene>
<sequence>MEISEQDLKAQFDHALNVQYASQNKAPAAASETTRDSMIEAESLINLKSKDLKEKNTELKFLESNVQMLEMEWSLVEGESLKNPTPGDRTKQGRSQAFSAADFASPSQHRVVADYALSSLTECRHHVKGSEPEGRRTSAT</sequence>
<evidence type="ECO:0000313" key="3">
    <source>
        <dbReference type="EMBL" id="KAG8061017.1"/>
    </source>
</evidence>
<feature type="region of interest" description="Disordered" evidence="2">
    <location>
        <begin position="79"/>
        <end position="104"/>
    </location>
</feature>
<dbReference type="EMBL" id="JAAALK010000287">
    <property type="protein sequence ID" value="KAG8061018.1"/>
    <property type="molecule type" value="Genomic_DNA"/>
</dbReference>
<comment type="caution">
    <text evidence="3">The sequence shown here is derived from an EMBL/GenBank/DDBJ whole genome shotgun (WGS) entry which is preliminary data.</text>
</comment>
<accession>A0A8J5S610</accession>
<dbReference type="PANTHER" id="PTHR37761:SF2">
    <property type="entry name" value="OS09G0108400 PROTEIN"/>
    <property type="match status" value="1"/>
</dbReference>
<reference evidence="3" key="2">
    <citation type="submission" date="2021-02" db="EMBL/GenBank/DDBJ databases">
        <authorList>
            <person name="Kimball J.A."/>
            <person name="Haas M.W."/>
            <person name="Macchietto M."/>
            <person name="Kono T."/>
            <person name="Duquette J."/>
            <person name="Shao M."/>
        </authorList>
    </citation>
    <scope>NUCLEOTIDE SEQUENCE</scope>
    <source>
        <tissue evidence="3">Fresh leaf tissue</tissue>
    </source>
</reference>
<dbReference type="Proteomes" id="UP000729402">
    <property type="component" value="Unassembled WGS sequence"/>
</dbReference>
<evidence type="ECO:0000313" key="4">
    <source>
        <dbReference type="Proteomes" id="UP000729402"/>
    </source>
</evidence>
<dbReference type="EMBL" id="JAAALK010000287">
    <property type="protein sequence ID" value="KAG8061019.1"/>
    <property type="molecule type" value="Genomic_DNA"/>
</dbReference>
<dbReference type="EMBL" id="JAAALK010000287">
    <property type="protein sequence ID" value="KAG8061017.1"/>
    <property type="molecule type" value="Genomic_DNA"/>
</dbReference>
<keyword evidence="4" id="KW-1185">Reference proteome</keyword>
<reference evidence="3" key="1">
    <citation type="journal article" date="2021" name="bioRxiv">
        <title>Whole Genome Assembly and Annotation of Northern Wild Rice, Zizania palustris L., Supports a Whole Genome Duplication in the Zizania Genus.</title>
        <authorList>
            <person name="Haas M."/>
            <person name="Kono T."/>
            <person name="Macchietto M."/>
            <person name="Millas R."/>
            <person name="McGilp L."/>
            <person name="Shao M."/>
            <person name="Duquette J."/>
            <person name="Hirsch C.N."/>
            <person name="Kimball J."/>
        </authorList>
    </citation>
    <scope>NUCLEOTIDE SEQUENCE</scope>
    <source>
        <tissue evidence="3">Fresh leaf tissue</tissue>
    </source>
</reference>
<name>A0A8J5S610_ZIZPA</name>
<dbReference type="OrthoDB" id="780812at2759"/>
<dbReference type="AlphaFoldDB" id="A0A8J5S610"/>